<dbReference type="HOGENOM" id="CLU_1897452_0_0_1"/>
<keyword evidence="1" id="KW-0812">Transmembrane</keyword>
<proteinExistence type="predicted"/>
<dbReference type="Proteomes" id="UP000053989">
    <property type="component" value="Unassembled WGS sequence"/>
</dbReference>
<accession>A0A0C3D2Z7</accession>
<organism evidence="2 3">
    <name type="scientific">Scleroderma citrinum Foug A</name>
    <dbReference type="NCBI Taxonomy" id="1036808"/>
    <lineage>
        <taxon>Eukaryota</taxon>
        <taxon>Fungi</taxon>
        <taxon>Dikarya</taxon>
        <taxon>Basidiomycota</taxon>
        <taxon>Agaricomycotina</taxon>
        <taxon>Agaricomycetes</taxon>
        <taxon>Agaricomycetidae</taxon>
        <taxon>Boletales</taxon>
        <taxon>Sclerodermatineae</taxon>
        <taxon>Sclerodermataceae</taxon>
        <taxon>Scleroderma</taxon>
    </lineage>
</organism>
<evidence type="ECO:0000256" key="1">
    <source>
        <dbReference type="SAM" id="Phobius"/>
    </source>
</evidence>
<keyword evidence="1" id="KW-0472">Membrane</keyword>
<gene>
    <name evidence="2" type="ORF">SCLCIDRAFT_12283</name>
</gene>
<dbReference type="EMBL" id="KN822329">
    <property type="protein sequence ID" value="KIM50789.1"/>
    <property type="molecule type" value="Genomic_DNA"/>
</dbReference>
<evidence type="ECO:0000313" key="3">
    <source>
        <dbReference type="Proteomes" id="UP000053989"/>
    </source>
</evidence>
<sequence length="134" mass="14586">MRRWWLAVVVVVIFVMQVVVMVVLEWLACLVLKLEWAQHIGDTDSGLTPCEDRLGCVSKVMEPGRTKDVGDATVPRGSGPTVFLEKAGRGSKGDGICTEMSWTRDLDVLLDVDGADRGCREKVVIGGIVGCRVV</sequence>
<protein>
    <submittedName>
        <fullName evidence="2">Uncharacterized protein</fullName>
    </submittedName>
</protein>
<dbReference type="InParanoid" id="A0A0C3D2Z7"/>
<reference evidence="2 3" key="1">
    <citation type="submission" date="2014-04" db="EMBL/GenBank/DDBJ databases">
        <authorList>
            <consortium name="DOE Joint Genome Institute"/>
            <person name="Kuo A."/>
            <person name="Kohler A."/>
            <person name="Nagy L.G."/>
            <person name="Floudas D."/>
            <person name="Copeland A."/>
            <person name="Barry K.W."/>
            <person name="Cichocki N."/>
            <person name="Veneault-Fourrey C."/>
            <person name="LaButti K."/>
            <person name="Lindquist E.A."/>
            <person name="Lipzen A."/>
            <person name="Lundell T."/>
            <person name="Morin E."/>
            <person name="Murat C."/>
            <person name="Sun H."/>
            <person name="Tunlid A."/>
            <person name="Henrissat B."/>
            <person name="Grigoriev I.V."/>
            <person name="Hibbett D.S."/>
            <person name="Martin F."/>
            <person name="Nordberg H.P."/>
            <person name="Cantor M.N."/>
            <person name="Hua S.X."/>
        </authorList>
    </citation>
    <scope>NUCLEOTIDE SEQUENCE [LARGE SCALE GENOMIC DNA]</scope>
    <source>
        <strain evidence="2 3">Foug A</strain>
    </source>
</reference>
<keyword evidence="3" id="KW-1185">Reference proteome</keyword>
<evidence type="ECO:0000313" key="2">
    <source>
        <dbReference type="EMBL" id="KIM50789.1"/>
    </source>
</evidence>
<keyword evidence="1" id="KW-1133">Transmembrane helix</keyword>
<feature type="transmembrane region" description="Helical" evidence="1">
    <location>
        <begin position="6"/>
        <end position="32"/>
    </location>
</feature>
<reference evidence="3" key="2">
    <citation type="submission" date="2015-01" db="EMBL/GenBank/DDBJ databases">
        <title>Evolutionary Origins and Diversification of the Mycorrhizal Mutualists.</title>
        <authorList>
            <consortium name="DOE Joint Genome Institute"/>
            <consortium name="Mycorrhizal Genomics Consortium"/>
            <person name="Kohler A."/>
            <person name="Kuo A."/>
            <person name="Nagy L.G."/>
            <person name="Floudas D."/>
            <person name="Copeland A."/>
            <person name="Barry K.W."/>
            <person name="Cichocki N."/>
            <person name="Veneault-Fourrey C."/>
            <person name="LaButti K."/>
            <person name="Lindquist E.A."/>
            <person name="Lipzen A."/>
            <person name="Lundell T."/>
            <person name="Morin E."/>
            <person name="Murat C."/>
            <person name="Riley R."/>
            <person name="Ohm R."/>
            <person name="Sun H."/>
            <person name="Tunlid A."/>
            <person name="Henrissat B."/>
            <person name="Grigoriev I.V."/>
            <person name="Hibbett D.S."/>
            <person name="Martin F."/>
        </authorList>
    </citation>
    <scope>NUCLEOTIDE SEQUENCE [LARGE SCALE GENOMIC DNA]</scope>
    <source>
        <strain evidence="3">Foug A</strain>
    </source>
</reference>
<name>A0A0C3D2Z7_9AGAM</name>
<dbReference type="AlphaFoldDB" id="A0A0C3D2Z7"/>